<name>B4CVM0_9BACT</name>
<dbReference type="Gene3D" id="1.10.287.130">
    <property type="match status" value="1"/>
</dbReference>
<dbReference type="CDD" id="cd00082">
    <property type="entry name" value="HisKA"/>
    <property type="match status" value="1"/>
</dbReference>
<dbReference type="EMBL" id="ABVL01000002">
    <property type="protein sequence ID" value="EDY21462.1"/>
    <property type="molecule type" value="Genomic_DNA"/>
</dbReference>
<feature type="modified residue" description="4-aspartylphosphate" evidence="4">
    <location>
        <position position="62"/>
    </location>
</feature>
<dbReference type="Pfam" id="PF02518">
    <property type="entry name" value="HATPase_c"/>
    <property type="match status" value="1"/>
</dbReference>
<dbReference type="eggNOG" id="COG4191">
    <property type="taxonomic scope" value="Bacteria"/>
</dbReference>
<dbReference type="InterPro" id="IPR011006">
    <property type="entry name" value="CheY-like_superfamily"/>
</dbReference>
<dbReference type="SMART" id="SM00388">
    <property type="entry name" value="HisKA"/>
    <property type="match status" value="1"/>
</dbReference>
<keyword evidence="7" id="KW-0808">Transferase</keyword>
<evidence type="ECO:0000256" key="3">
    <source>
        <dbReference type="ARBA" id="ARBA00022553"/>
    </source>
</evidence>
<dbReference type="AlphaFoldDB" id="B4CVM0"/>
<reference evidence="7 8" key="1">
    <citation type="journal article" date="2011" name="J. Bacteriol.">
        <title>Genome sequence of Chthoniobacter flavus Ellin428, an aerobic heterotrophic soil bacterium.</title>
        <authorList>
            <person name="Kant R."/>
            <person name="van Passel M.W."/>
            <person name="Palva A."/>
            <person name="Lucas S."/>
            <person name="Lapidus A."/>
            <person name="Glavina Del Rio T."/>
            <person name="Dalin E."/>
            <person name="Tice H."/>
            <person name="Bruce D."/>
            <person name="Goodwin L."/>
            <person name="Pitluck S."/>
            <person name="Larimer F.W."/>
            <person name="Land M.L."/>
            <person name="Hauser L."/>
            <person name="Sangwan P."/>
            <person name="de Vos W.M."/>
            <person name="Janssen P.H."/>
            <person name="Smidt H."/>
        </authorList>
    </citation>
    <scope>NUCLEOTIDE SEQUENCE [LARGE SCALE GENOMIC DNA]</scope>
    <source>
        <strain evidence="7 8">Ellin428</strain>
    </source>
</reference>
<proteinExistence type="predicted"/>
<dbReference type="SMART" id="SM00387">
    <property type="entry name" value="HATPase_c"/>
    <property type="match status" value="1"/>
</dbReference>
<feature type="domain" description="Response regulatory" evidence="6">
    <location>
        <begin position="12"/>
        <end position="130"/>
    </location>
</feature>
<dbReference type="Proteomes" id="UP000005824">
    <property type="component" value="Unassembled WGS sequence"/>
</dbReference>
<dbReference type="InterPro" id="IPR004358">
    <property type="entry name" value="Sig_transdc_His_kin-like_C"/>
</dbReference>
<gene>
    <name evidence="7" type="ORF">CfE428DRAFT_0707</name>
</gene>
<dbReference type="PROSITE" id="PS50110">
    <property type="entry name" value="RESPONSE_REGULATORY"/>
    <property type="match status" value="2"/>
</dbReference>
<dbReference type="Pfam" id="PF00512">
    <property type="entry name" value="HisKA"/>
    <property type="match status" value="1"/>
</dbReference>
<feature type="domain" description="Histidine kinase" evidence="5">
    <location>
        <begin position="186"/>
        <end position="404"/>
    </location>
</feature>
<dbReference type="InterPro" id="IPR036097">
    <property type="entry name" value="HisK_dim/P_sf"/>
</dbReference>
<dbReference type="SUPFAM" id="SSF47384">
    <property type="entry name" value="Homodimeric domain of signal transducing histidine kinase"/>
    <property type="match status" value="1"/>
</dbReference>
<organism evidence="7 8">
    <name type="scientific">Chthoniobacter flavus Ellin428</name>
    <dbReference type="NCBI Taxonomy" id="497964"/>
    <lineage>
        <taxon>Bacteria</taxon>
        <taxon>Pseudomonadati</taxon>
        <taxon>Verrucomicrobiota</taxon>
        <taxon>Spartobacteria</taxon>
        <taxon>Chthoniobacterales</taxon>
        <taxon>Chthoniobacteraceae</taxon>
        <taxon>Chthoniobacter</taxon>
    </lineage>
</organism>
<dbReference type="Gene3D" id="3.30.565.10">
    <property type="entry name" value="Histidine kinase-like ATPase, C-terminal domain"/>
    <property type="match status" value="1"/>
</dbReference>
<comment type="catalytic activity">
    <reaction evidence="1">
        <text>ATP + protein L-histidine = ADP + protein N-phospho-L-histidine.</text>
        <dbReference type="EC" id="2.7.13.3"/>
    </reaction>
</comment>
<keyword evidence="3 4" id="KW-0597">Phosphoprotein</keyword>
<sequence>MAITEESLRQGRILLVDDEVRSLCLLESVLDRLRFKHLRKLTDPTRILEEFEAFQPDLIITDIEMPEMDGIQLVEQIRNYLPREACLPILVLTGAQDPQIKRRALIAGATDILFKPFDSSEMQMRVRSLLQTRMQYLEIEAQNRVLEQKVTERTVELQKALTELQTNQRQMVQQERFRAFGEMAGGVCHDFNNALMAIIGYTELLLQNAELIDDRELLREYLKTMNIAGRDASHVVSRLRDFYRPREENDVFTAVDVNDLIEEIVPLTKPKWHGQALESGRTIRVDLELQKLPPVLGNSSELRETLMNLVFNAVDAMPKGGTITLRTVPLEDAIRIEVADTGTGMTEEVRQRCLEPFFSTKGDDGTGLGLAMSFGIVRRHEGTMDIETVLGEGTTFVITLPCNHAPIVEEEEACHALDRTLRVLVVDDEPNTREVVSGYLRGDGHRVMTASNGNDAVRHFMSEDFDIVITDHGMPGMNGLQLAEIVHRINPAKSVILLTGFAFGPEQQPTTIDCVLKKPLIREELRAALRNVMEDRHTSDLTLLPVA</sequence>
<keyword evidence="8" id="KW-1185">Reference proteome</keyword>
<feature type="modified residue" description="4-aspartylphosphate" evidence="4">
    <location>
        <position position="471"/>
    </location>
</feature>
<dbReference type="InterPro" id="IPR001789">
    <property type="entry name" value="Sig_transdc_resp-reg_receiver"/>
</dbReference>
<evidence type="ECO:0000256" key="2">
    <source>
        <dbReference type="ARBA" id="ARBA00012438"/>
    </source>
</evidence>
<dbReference type="InterPro" id="IPR003594">
    <property type="entry name" value="HATPase_dom"/>
</dbReference>
<dbReference type="InterPro" id="IPR036890">
    <property type="entry name" value="HATPase_C_sf"/>
</dbReference>
<evidence type="ECO:0000256" key="4">
    <source>
        <dbReference type="PROSITE-ProRule" id="PRU00169"/>
    </source>
</evidence>
<dbReference type="InterPro" id="IPR005467">
    <property type="entry name" value="His_kinase_dom"/>
</dbReference>
<dbReference type="STRING" id="497964.CfE428DRAFT_0707"/>
<dbReference type="PANTHER" id="PTHR43547:SF2">
    <property type="entry name" value="HYBRID SIGNAL TRANSDUCTION HISTIDINE KINASE C"/>
    <property type="match status" value="1"/>
</dbReference>
<comment type="caution">
    <text evidence="7">The sequence shown here is derived from an EMBL/GenBank/DDBJ whole genome shotgun (WGS) entry which is preliminary data.</text>
</comment>
<evidence type="ECO:0000259" key="6">
    <source>
        <dbReference type="PROSITE" id="PS50110"/>
    </source>
</evidence>
<protein>
    <recommendedName>
        <fullName evidence="2">histidine kinase</fullName>
        <ecNumber evidence="2">2.7.13.3</ecNumber>
    </recommendedName>
</protein>
<evidence type="ECO:0000259" key="5">
    <source>
        <dbReference type="PROSITE" id="PS50109"/>
    </source>
</evidence>
<dbReference type="SMART" id="SM00448">
    <property type="entry name" value="REC"/>
    <property type="match status" value="2"/>
</dbReference>
<dbReference type="PRINTS" id="PR00344">
    <property type="entry name" value="BCTRLSENSOR"/>
</dbReference>
<dbReference type="PROSITE" id="PS50109">
    <property type="entry name" value="HIS_KIN"/>
    <property type="match status" value="1"/>
</dbReference>
<dbReference type="InParanoid" id="B4CVM0"/>
<evidence type="ECO:0000256" key="1">
    <source>
        <dbReference type="ARBA" id="ARBA00000085"/>
    </source>
</evidence>
<dbReference type="GO" id="GO:0000155">
    <property type="term" value="F:phosphorelay sensor kinase activity"/>
    <property type="evidence" value="ECO:0007669"/>
    <property type="project" value="InterPro"/>
</dbReference>
<evidence type="ECO:0000313" key="7">
    <source>
        <dbReference type="EMBL" id="EDY21462.1"/>
    </source>
</evidence>
<dbReference type="SUPFAM" id="SSF55874">
    <property type="entry name" value="ATPase domain of HSP90 chaperone/DNA topoisomerase II/histidine kinase"/>
    <property type="match status" value="1"/>
</dbReference>
<feature type="domain" description="Response regulatory" evidence="6">
    <location>
        <begin position="422"/>
        <end position="533"/>
    </location>
</feature>
<evidence type="ECO:0000313" key="8">
    <source>
        <dbReference type="Proteomes" id="UP000005824"/>
    </source>
</evidence>
<dbReference type="InterPro" id="IPR003661">
    <property type="entry name" value="HisK_dim/P_dom"/>
</dbReference>
<dbReference type="EC" id="2.7.13.3" evidence="2"/>
<dbReference type="PANTHER" id="PTHR43547">
    <property type="entry name" value="TWO-COMPONENT HISTIDINE KINASE"/>
    <property type="match status" value="1"/>
</dbReference>
<dbReference type="Pfam" id="PF00072">
    <property type="entry name" value="Response_reg"/>
    <property type="match status" value="2"/>
</dbReference>
<accession>B4CVM0</accession>
<dbReference type="Gene3D" id="3.40.50.2300">
    <property type="match status" value="2"/>
</dbReference>
<dbReference type="SUPFAM" id="SSF52172">
    <property type="entry name" value="CheY-like"/>
    <property type="match status" value="2"/>
</dbReference>
<keyword evidence="7" id="KW-0418">Kinase</keyword>